<reference evidence="1" key="2">
    <citation type="journal article" date="2015" name="Fish Shellfish Immunol.">
        <title>Early steps in the European eel (Anguilla anguilla)-Vibrio vulnificus interaction in the gills: Role of the RtxA13 toxin.</title>
        <authorList>
            <person name="Callol A."/>
            <person name="Pajuelo D."/>
            <person name="Ebbesson L."/>
            <person name="Teles M."/>
            <person name="MacKenzie S."/>
            <person name="Amaro C."/>
        </authorList>
    </citation>
    <scope>NUCLEOTIDE SEQUENCE</scope>
</reference>
<name>A0A0E9WJ65_ANGAN</name>
<reference evidence="1" key="1">
    <citation type="submission" date="2014-11" db="EMBL/GenBank/DDBJ databases">
        <authorList>
            <person name="Amaro Gonzalez C."/>
        </authorList>
    </citation>
    <scope>NUCLEOTIDE SEQUENCE</scope>
</reference>
<organism evidence="1">
    <name type="scientific">Anguilla anguilla</name>
    <name type="common">European freshwater eel</name>
    <name type="synonym">Muraena anguilla</name>
    <dbReference type="NCBI Taxonomy" id="7936"/>
    <lineage>
        <taxon>Eukaryota</taxon>
        <taxon>Metazoa</taxon>
        <taxon>Chordata</taxon>
        <taxon>Craniata</taxon>
        <taxon>Vertebrata</taxon>
        <taxon>Euteleostomi</taxon>
        <taxon>Actinopterygii</taxon>
        <taxon>Neopterygii</taxon>
        <taxon>Teleostei</taxon>
        <taxon>Anguilliformes</taxon>
        <taxon>Anguillidae</taxon>
        <taxon>Anguilla</taxon>
    </lineage>
</organism>
<accession>A0A0E9WJ65</accession>
<sequence length="34" mass="4362">MKGFRFRLKQDLFYHYKSFQFRTLRSMLTQLFNL</sequence>
<proteinExistence type="predicted"/>
<dbReference type="EMBL" id="GBXM01018190">
    <property type="protein sequence ID" value="JAH90387.1"/>
    <property type="molecule type" value="Transcribed_RNA"/>
</dbReference>
<protein>
    <submittedName>
        <fullName evidence="1">Uncharacterized protein</fullName>
    </submittedName>
</protein>
<evidence type="ECO:0000313" key="1">
    <source>
        <dbReference type="EMBL" id="JAH90387.1"/>
    </source>
</evidence>
<dbReference type="AlphaFoldDB" id="A0A0E9WJ65"/>